<dbReference type="GO" id="GO:0008324">
    <property type="term" value="F:monoatomic cation transmembrane transporter activity"/>
    <property type="evidence" value="ECO:0007669"/>
    <property type="project" value="InterPro"/>
</dbReference>
<evidence type="ECO:0000256" key="7">
    <source>
        <dbReference type="SAM" id="Phobius"/>
    </source>
</evidence>
<dbReference type="InterPro" id="IPR006037">
    <property type="entry name" value="RCK_C"/>
</dbReference>
<dbReference type="AlphaFoldDB" id="A0A0P6XX16"/>
<dbReference type="EMBL" id="LGCL01000002">
    <property type="protein sequence ID" value="KPL81076.1"/>
    <property type="molecule type" value="Genomic_DNA"/>
</dbReference>
<evidence type="ECO:0000256" key="3">
    <source>
        <dbReference type="ARBA" id="ARBA00022692"/>
    </source>
</evidence>
<dbReference type="STRING" id="1134406.ADN00_00670"/>
<dbReference type="Pfam" id="PF06241">
    <property type="entry name" value="Castor_Poll_mid"/>
    <property type="match status" value="1"/>
</dbReference>
<dbReference type="GO" id="GO:0012505">
    <property type="term" value="C:endomembrane system"/>
    <property type="evidence" value="ECO:0007669"/>
    <property type="project" value="UniProtKB-SubCell"/>
</dbReference>
<dbReference type="PANTHER" id="PTHR31563">
    <property type="entry name" value="ION CHANNEL POLLUX-RELATED"/>
    <property type="match status" value="1"/>
</dbReference>
<dbReference type="InterPro" id="IPR010420">
    <property type="entry name" value="CASTOR/POLLUX/SYM8_dom"/>
</dbReference>
<dbReference type="Proteomes" id="UP000050417">
    <property type="component" value="Unassembled WGS sequence"/>
</dbReference>
<keyword evidence="4 7" id="KW-1133">Transmembrane helix</keyword>
<dbReference type="Gene3D" id="3.40.50.720">
    <property type="entry name" value="NAD(P)-binding Rossmann-like Domain"/>
    <property type="match status" value="1"/>
</dbReference>
<keyword evidence="6 7" id="KW-0472">Membrane</keyword>
<comment type="subcellular location">
    <subcellularLocation>
        <location evidence="1">Endomembrane system</location>
        <topology evidence="1">Multi-pass membrane protein</topology>
    </subcellularLocation>
</comment>
<comment type="caution">
    <text evidence="9">The sequence shown here is derived from an EMBL/GenBank/DDBJ whole genome shotgun (WGS) entry which is preliminary data.</text>
</comment>
<dbReference type="PANTHER" id="PTHR31563:SF10">
    <property type="entry name" value="ION CHANNEL POLLUX-RELATED"/>
    <property type="match status" value="1"/>
</dbReference>
<name>A0A0P6XX16_9CHLR</name>
<dbReference type="GO" id="GO:0006813">
    <property type="term" value="P:potassium ion transport"/>
    <property type="evidence" value="ECO:0007669"/>
    <property type="project" value="InterPro"/>
</dbReference>
<evidence type="ECO:0000256" key="2">
    <source>
        <dbReference type="ARBA" id="ARBA00022448"/>
    </source>
</evidence>
<evidence type="ECO:0000259" key="8">
    <source>
        <dbReference type="PROSITE" id="PS51202"/>
    </source>
</evidence>
<evidence type="ECO:0000313" key="9">
    <source>
        <dbReference type="EMBL" id="KPL81076.1"/>
    </source>
</evidence>
<feature type="domain" description="RCK C-terminal" evidence="8">
    <location>
        <begin position="304"/>
        <end position="386"/>
    </location>
</feature>
<proteinExistence type="predicted"/>
<evidence type="ECO:0000256" key="5">
    <source>
        <dbReference type="ARBA" id="ARBA00023065"/>
    </source>
</evidence>
<dbReference type="RefSeq" id="WP_075061022.1">
    <property type="nucleotide sequence ID" value="NZ_LGCL01000002.1"/>
</dbReference>
<keyword evidence="5" id="KW-0406">Ion transport</keyword>
<evidence type="ECO:0000256" key="4">
    <source>
        <dbReference type="ARBA" id="ARBA00022989"/>
    </source>
</evidence>
<gene>
    <name evidence="9" type="ORF">ADN00_00670</name>
</gene>
<keyword evidence="2" id="KW-0813">Transport</keyword>
<keyword evidence="10" id="KW-1185">Reference proteome</keyword>
<feature type="transmembrane region" description="Helical" evidence="7">
    <location>
        <begin position="84"/>
        <end position="111"/>
    </location>
</feature>
<dbReference type="PROSITE" id="PS51202">
    <property type="entry name" value="RCK_C"/>
    <property type="match status" value="1"/>
</dbReference>
<evidence type="ECO:0000313" key="10">
    <source>
        <dbReference type="Proteomes" id="UP000050417"/>
    </source>
</evidence>
<keyword evidence="3 7" id="KW-0812">Transmembrane</keyword>
<protein>
    <recommendedName>
        <fullName evidence="8">RCK C-terminal domain-containing protein</fullName>
    </recommendedName>
</protein>
<evidence type="ECO:0000256" key="6">
    <source>
        <dbReference type="ARBA" id="ARBA00023136"/>
    </source>
</evidence>
<reference evidence="9 10" key="1">
    <citation type="submission" date="2015-07" db="EMBL/GenBank/DDBJ databases">
        <title>Genome sequence of Ornatilinea apprima DSM 23815.</title>
        <authorList>
            <person name="Hemp J."/>
            <person name="Ward L.M."/>
            <person name="Pace L.A."/>
            <person name="Fischer W.W."/>
        </authorList>
    </citation>
    <scope>NUCLEOTIDE SEQUENCE [LARGE SCALE GENOMIC DNA]</scope>
    <source>
        <strain evidence="9 10">P3M-1</strain>
    </source>
</reference>
<accession>A0A0P6XX16</accession>
<sequence length="648" mass="69603">MNQATPGERLRYAFDNFLSRGTAALVAALFTITACLILSTAGVLVAAGLKPGDHPGPLGFAEATWLAATRVLDPGTVADDSGRWYRLVGVLVTLGGIFLTSALIGILVNGLDQHLGKMRRGRTPVVESGHLLILGWSPHIYTILHELACADRIRRLTCQNGRVGAQIHRRACVVILADQDRLEMEEEIRLRVPDRQGMRIVCRSGDPLDLDVLKIVSPQSARAVIILSPGGDYPDLPVGRALLALARAGEQHRLRSHIVATVQRAENLQLMRMIGGERAQLFLVEKLLGYLLAQACLQPGLGLVYAELLRFGGANIRFVDPPALTAETYGKVLGRLSNATLVGLQSAGGAVRLSPPLDTSLQPGDRLVVIHTPGTPIQIFAQALGEPSRPVFHPIPTAPDAPQRLLILGWNQRAPFILEYLRLAASPGFQVKVFTDVPAGTLQAGCSGTGWGSLRVTFEEGNPLDRPSMERLISDDYPYILILSPNSQLGDVFSAASYLHLRDIANKTGRSYSILVEMISGRKGDLALVNCPDDATINNSLMALILAQIAENVELGPILIELLGPGGAQIVLRPAGDYVSPGEKVTFQTVVTAAGCREETALGYRLFSEASQAGGASGVHLNPEKSISIIFTEQDEVILLATEGQHSR</sequence>
<dbReference type="InterPro" id="IPR044849">
    <property type="entry name" value="CASTOR/POLLUX/SYM8-like"/>
</dbReference>
<feature type="transmembrane region" description="Helical" evidence="7">
    <location>
        <begin position="21"/>
        <end position="49"/>
    </location>
</feature>
<evidence type="ECO:0000256" key="1">
    <source>
        <dbReference type="ARBA" id="ARBA00004127"/>
    </source>
</evidence>
<organism evidence="9 10">
    <name type="scientific">Ornatilinea apprima</name>
    <dbReference type="NCBI Taxonomy" id="1134406"/>
    <lineage>
        <taxon>Bacteria</taxon>
        <taxon>Bacillati</taxon>
        <taxon>Chloroflexota</taxon>
        <taxon>Anaerolineae</taxon>
        <taxon>Anaerolineales</taxon>
        <taxon>Anaerolineaceae</taxon>
        <taxon>Ornatilinea</taxon>
    </lineage>
</organism>
<dbReference type="OrthoDB" id="305351at2"/>